<proteinExistence type="predicted"/>
<gene>
    <name evidence="1" type="ORF">H6P81_020801</name>
</gene>
<keyword evidence="2" id="KW-1185">Reference proteome</keyword>
<reference evidence="1 2" key="1">
    <citation type="submission" date="2021-07" db="EMBL/GenBank/DDBJ databases">
        <title>The Aristolochia fimbriata genome: insights into angiosperm evolution, floral development and chemical biosynthesis.</title>
        <authorList>
            <person name="Jiao Y."/>
        </authorList>
    </citation>
    <scope>NUCLEOTIDE SEQUENCE [LARGE SCALE GENOMIC DNA]</scope>
    <source>
        <strain evidence="1">IBCAS-2021</strain>
        <tissue evidence="1">Leaf</tissue>
    </source>
</reference>
<dbReference type="PANTHER" id="PTHR36794">
    <property type="entry name" value="TRANSMEMBRANE PROTEIN"/>
    <property type="match status" value="1"/>
</dbReference>
<dbReference type="Proteomes" id="UP000825729">
    <property type="component" value="Unassembled WGS sequence"/>
</dbReference>
<evidence type="ECO:0000313" key="1">
    <source>
        <dbReference type="EMBL" id="KAG9440636.1"/>
    </source>
</evidence>
<comment type="caution">
    <text evidence="1">The sequence shown here is derived from an EMBL/GenBank/DDBJ whole genome shotgun (WGS) entry which is preliminary data.</text>
</comment>
<sequence length="91" mass="10537">MELNGEEPKQPMSWTEKIEDQWRKTKEHAETYPYVWASYIFVHDVPMAEVAENRGQSPSDATEASQVGGSRGVIGKKHLKSRFLLFRELDR</sequence>
<evidence type="ECO:0000313" key="2">
    <source>
        <dbReference type="Proteomes" id="UP000825729"/>
    </source>
</evidence>
<accession>A0AAV7DYM4</accession>
<dbReference type="EMBL" id="JAINDJ010000008">
    <property type="protein sequence ID" value="KAG9440636.1"/>
    <property type="molecule type" value="Genomic_DNA"/>
</dbReference>
<dbReference type="AlphaFoldDB" id="A0AAV7DYM4"/>
<dbReference type="PANTHER" id="PTHR36794:SF1">
    <property type="entry name" value="TRANSMEMBRANE PROTEIN"/>
    <property type="match status" value="1"/>
</dbReference>
<protein>
    <submittedName>
        <fullName evidence="1">Uncharacterized protein</fullName>
    </submittedName>
</protein>
<organism evidence="1 2">
    <name type="scientific">Aristolochia fimbriata</name>
    <name type="common">White veined hardy Dutchman's pipe vine</name>
    <dbReference type="NCBI Taxonomy" id="158543"/>
    <lineage>
        <taxon>Eukaryota</taxon>
        <taxon>Viridiplantae</taxon>
        <taxon>Streptophyta</taxon>
        <taxon>Embryophyta</taxon>
        <taxon>Tracheophyta</taxon>
        <taxon>Spermatophyta</taxon>
        <taxon>Magnoliopsida</taxon>
        <taxon>Magnoliidae</taxon>
        <taxon>Piperales</taxon>
        <taxon>Aristolochiaceae</taxon>
        <taxon>Aristolochia</taxon>
    </lineage>
</organism>
<name>A0AAV7DYM4_ARIFI</name>